<dbReference type="PANTHER" id="PTHR42693">
    <property type="entry name" value="ARYLSULFATASE FAMILY MEMBER"/>
    <property type="match status" value="1"/>
</dbReference>
<sequence>MTLGRSLSLAAGSSLLLAGCGVPQQENAAPMAQRAMPNLLIIYADDLGYGDLAIQNPQAKLTTPNLDQLAREGIRFTDAHASSAVCTPSRYALLTGNYHWRRNHGIVGSFDPSYFNPGEYTLPLMLQQAGYHTAAFGKWHLGWDWDAIKQPGAEEIGEGRDRYYPADAFDWRQRIPGGPVDLGFDYYFGDDVINFPPYTWFENDRVIGVPTQQMDFDKTPPKEGRWEARKGPSVADWDPYTVLPTLAEKGVEYLKQQDGEQPFFMYFSLPSPHAPIIPNDEFDGKTQAGAYGDFVYQTDHVIGQLLDTLEAQGLADNTIVIFSSDNGAEKYMVQRWHKTGHDSSGGLRGMKRDLWEGGHRVPMIIRWPAQLNAEQVRDQTISHVDIMATMAGLIGTKLPEDAALDSYDLLPLLTGELGDAQLRKGTVQNTWPGVYAIRQGDWLLIDHHTGSHNPQVPKVYWQLSGTEADDESTAGHLYNLREDLAQKDNQYQQHPERVEQMKALLQSYIDEGRSVTR</sequence>
<keyword evidence="9" id="KW-1185">Reference proteome</keyword>
<evidence type="ECO:0000313" key="9">
    <source>
        <dbReference type="Proteomes" id="UP001499988"/>
    </source>
</evidence>
<organism evidence="8 9">
    <name type="scientific">Ferrimonas pelagia</name>
    <dbReference type="NCBI Taxonomy" id="1177826"/>
    <lineage>
        <taxon>Bacteria</taxon>
        <taxon>Pseudomonadati</taxon>
        <taxon>Pseudomonadota</taxon>
        <taxon>Gammaproteobacteria</taxon>
        <taxon>Alteromonadales</taxon>
        <taxon>Ferrimonadaceae</taxon>
        <taxon>Ferrimonas</taxon>
    </lineage>
</organism>
<feature type="region of interest" description="Disordered" evidence="5">
    <location>
        <begin position="212"/>
        <end position="231"/>
    </location>
</feature>
<comment type="similarity">
    <text evidence="1">Belongs to the sulfatase family.</text>
</comment>
<dbReference type="InterPro" id="IPR050738">
    <property type="entry name" value="Sulfatase"/>
</dbReference>
<reference evidence="9" key="1">
    <citation type="journal article" date="2019" name="Int. J. Syst. Evol. Microbiol.">
        <title>The Global Catalogue of Microorganisms (GCM) 10K type strain sequencing project: providing services to taxonomists for standard genome sequencing and annotation.</title>
        <authorList>
            <consortium name="The Broad Institute Genomics Platform"/>
            <consortium name="The Broad Institute Genome Sequencing Center for Infectious Disease"/>
            <person name="Wu L."/>
            <person name="Ma J."/>
        </authorList>
    </citation>
    <scope>NUCLEOTIDE SEQUENCE [LARGE SCALE GENOMIC DNA]</scope>
    <source>
        <strain evidence="9">JCM 18401</strain>
    </source>
</reference>
<dbReference type="Pfam" id="PF00884">
    <property type="entry name" value="Sulfatase"/>
    <property type="match status" value="1"/>
</dbReference>
<dbReference type="InterPro" id="IPR000917">
    <property type="entry name" value="Sulfatase_N"/>
</dbReference>
<feature type="chain" id="PRO_5046142877" evidence="6">
    <location>
        <begin position="29"/>
        <end position="517"/>
    </location>
</feature>
<evidence type="ECO:0000313" key="8">
    <source>
        <dbReference type="EMBL" id="GAA4879444.1"/>
    </source>
</evidence>
<evidence type="ECO:0000256" key="6">
    <source>
        <dbReference type="SAM" id="SignalP"/>
    </source>
</evidence>
<name>A0ABP9EKC7_9GAMM</name>
<evidence type="ECO:0000256" key="4">
    <source>
        <dbReference type="ARBA" id="ARBA00022837"/>
    </source>
</evidence>
<dbReference type="InterPro" id="IPR024607">
    <property type="entry name" value="Sulfatase_CS"/>
</dbReference>
<dbReference type="RefSeq" id="WP_345334345.1">
    <property type="nucleotide sequence ID" value="NZ_BAABJZ010000015.1"/>
</dbReference>
<keyword evidence="3" id="KW-0378">Hydrolase</keyword>
<keyword evidence="6" id="KW-0732">Signal</keyword>
<dbReference type="Gene3D" id="3.40.720.10">
    <property type="entry name" value="Alkaline Phosphatase, subunit A"/>
    <property type="match status" value="1"/>
</dbReference>
<dbReference type="PROSITE" id="PS00523">
    <property type="entry name" value="SULFATASE_1"/>
    <property type="match status" value="1"/>
</dbReference>
<proteinExistence type="inferred from homology"/>
<evidence type="ECO:0000256" key="1">
    <source>
        <dbReference type="ARBA" id="ARBA00008779"/>
    </source>
</evidence>
<evidence type="ECO:0000259" key="7">
    <source>
        <dbReference type="Pfam" id="PF00884"/>
    </source>
</evidence>
<feature type="signal peptide" evidence="6">
    <location>
        <begin position="1"/>
        <end position="28"/>
    </location>
</feature>
<protein>
    <submittedName>
        <fullName evidence="8">Arylsulfatase</fullName>
    </submittedName>
</protein>
<dbReference type="CDD" id="cd16143">
    <property type="entry name" value="ARS_like"/>
    <property type="match status" value="1"/>
</dbReference>
<dbReference type="EMBL" id="BAABJZ010000015">
    <property type="protein sequence ID" value="GAA4879444.1"/>
    <property type="molecule type" value="Genomic_DNA"/>
</dbReference>
<evidence type="ECO:0000256" key="3">
    <source>
        <dbReference type="ARBA" id="ARBA00022801"/>
    </source>
</evidence>
<dbReference type="SUPFAM" id="SSF53649">
    <property type="entry name" value="Alkaline phosphatase-like"/>
    <property type="match status" value="1"/>
</dbReference>
<dbReference type="Gene3D" id="3.30.1120.10">
    <property type="match status" value="1"/>
</dbReference>
<accession>A0ABP9EKC7</accession>
<feature type="domain" description="Sulfatase N-terminal" evidence="7">
    <location>
        <begin position="37"/>
        <end position="395"/>
    </location>
</feature>
<dbReference type="InterPro" id="IPR017850">
    <property type="entry name" value="Alkaline_phosphatase_core_sf"/>
</dbReference>
<evidence type="ECO:0000256" key="5">
    <source>
        <dbReference type="SAM" id="MobiDB-lite"/>
    </source>
</evidence>
<comment type="caution">
    <text evidence="8">The sequence shown here is derived from an EMBL/GenBank/DDBJ whole genome shotgun (WGS) entry which is preliminary data.</text>
</comment>
<keyword evidence="2" id="KW-0479">Metal-binding</keyword>
<keyword evidence="4" id="KW-0106">Calcium</keyword>
<evidence type="ECO:0000256" key="2">
    <source>
        <dbReference type="ARBA" id="ARBA00022723"/>
    </source>
</evidence>
<dbReference type="PROSITE" id="PS51257">
    <property type="entry name" value="PROKAR_LIPOPROTEIN"/>
    <property type="match status" value="1"/>
</dbReference>
<gene>
    <name evidence="8" type="ORF">GCM10023333_11760</name>
</gene>
<dbReference type="PANTHER" id="PTHR42693:SF53">
    <property type="entry name" value="ENDO-4-O-SULFATASE"/>
    <property type="match status" value="1"/>
</dbReference>
<dbReference type="Proteomes" id="UP001499988">
    <property type="component" value="Unassembled WGS sequence"/>
</dbReference>
<feature type="compositionally biased region" description="Basic and acidic residues" evidence="5">
    <location>
        <begin position="215"/>
        <end position="230"/>
    </location>
</feature>